<proteinExistence type="predicted"/>
<evidence type="ECO:0000313" key="2">
    <source>
        <dbReference type="EMBL" id="KAF7779087.1"/>
    </source>
</evidence>
<feature type="compositionally biased region" description="Low complexity" evidence="1">
    <location>
        <begin position="9"/>
        <end position="24"/>
    </location>
</feature>
<gene>
    <name evidence="2" type="ORF">Agabi119p4_3432</name>
</gene>
<dbReference type="AlphaFoldDB" id="A0A8H7F727"/>
<dbReference type="EMBL" id="JABXXO010000004">
    <property type="protein sequence ID" value="KAF7779087.1"/>
    <property type="molecule type" value="Genomic_DNA"/>
</dbReference>
<accession>A0A8H7F727</accession>
<evidence type="ECO:0000313" key="3">
    <source>
        <dbReference type="Proteomes" id="UP000629468"/>
    </source>
</evidence>
<evidence type="ECO:0000256" key="1">
    <source>
        <dbReference type="SAM" id="MobiDB-lite"/>
    </source>
</evidence>
<comment type="caution">
    <text evidence="2">The sequence shown here is derived from an EMBL/GenBank/DDBJ whole genome shotgun (WGS) entry which is preliminary data.</text>
</comment>
<name>A0A8H7F727_AGABI</name>
<protein>
    <submittedName>
        <fullName evidence="2">Uncharacterized protein</fullName>
    </submittedName>
</protein>
<feature type="region of interest" description="Disordered" evidence="1">
    <location>
        <begin position="1"/>
        <end position="34"/>
    </location>
</feature>
<dbReference type="Proteomes" id="UP000629468">
    <property type="component" value="Unassembled WGS sequence"/>
</dbReference>
<organism evidence="2 3">
    <name type="scientific">Agaricus bisporus var. burnettii</name>
    <dbReference type="NCBI Taxonomy" id="192524"/>
    <lineage>
        <taxon>Eukaryota</taxon>
        <taxon>Fungi</taxon>
        <taxon>Dikarya</taxon>
        <taxon>Basidiomycota</taxon>
        <taxon>Agaricomycotina</taxon>
        <taxon>Agaricomycetes</taxon>
        <taxon>Agaricomycetidae</taxon>
        <taxon>Agaricales</taxon>
        <taxon>Agaricineae</taxon>
        <taxon>Agaricaceae</taxon>
        <taxon>Agaricus</taxon>
    </lineage>
</organism>
<sequence>MSGSLPSASVTPTTTSILLPPSVTQPRSRPRRASIQDTIVAISVTRPSKSDWRPSAFLTPRFVPQSD</sequence>
<reference evidence="2 3" key="1">
    <citation type="journal article" name="Sci. Rep.">
        <title>Telomere-to-telomere assembled and centromere annotated genomes of the two main subspecies of the button mushroom Agaricus bisporus reveal especially polymorphic chromosome ends.</title>
        <authorList>
            <person name="Sonnenberg A.S.M."/>
            <person name="Sedaghat-Telgerd N."/>
            <person name="Lavrijssen B."/>
            <person name="Ohm R.A."/>
            <person name="Hendrickx P.M."/>
            <person name="Scholtmeijer K."/>
            <person name="Baars J.J.P."/>
            <person name="van Peer A."/>
        </authorList>
    </citation>
    <scope>NUCLEOTIDE SEQUENCE [LARGE SCALE GENOMIC DNA]</scope>
    <source>
        <strain evidence="2 3">H119_p4</strain>
    </source>
</reference>